<keyword evidence="1" id="KW-0472">Membrane</keyword>
<keyword evidence="3" id="KW-1185">Reference proteome</keyword>
<evidence type="ECO:0000256" key="1">
    <source>
        <dbReference type="SAM" id="Phobius"/>
    </source>
</evidence>
<keyword evidence="1" id="KW-0812">Transmembrane</keyword>
<name>A0ABV1HNC3_9FIRM</name>
<protein>
    <submittedName>
        <fullName evidence="2">SdpI family protein</fullName>
    </submittedName>
</protein>
<dbReference type="Proteomes" id="UP001437460">
    <property type="component" value="Unassembled WGS sequence"/>
</dbReference>
<evidence type="ECO:0000313" key="3">
    <source>
        <dbReference type="Proteomes" id="UP001437460"/>
    </source>
</evidence>
<dbReference type="EMBL" id="JBBMFJ010000017">
    <property type="protein sequence ID" value="MEQ2563327.1"/>
    <property type="molecule type" value="Genomic_DNA"/>
</dbReference>
<reference evidence="2 3" key="1">
    <citation type="submission" date="2024-03" db="EMBL/GenBank/DDBJ databases">
        <title>Human intestinal bacterial collection.</title>
        <authorList>
            <person name="Pauvert C."/>
            <person name="Hitch T.C.A."/>
            <person name="Clavel T."/>
        </authorList>
    </citation>
    <scope>NUCLEOTIDE SEQUENCE [LARGE SCALE GENOMIC DNA]</scope>
    <source>
        <strain evidence="2 3">CLA-AP-H27</strain>
    </source>
</reference>
<gene>
    <name evidence="2" type="ORF">WMO41_09195</name>
</gene>
<keyword evidence="1" id="KW-1133">Transmembrane helix</keyword>
<dbReference type="RefSeq" id="WP_349229485.1">
    <property type="nucleotide sequence ID" value="NZ_JBBMFJ010000017.1"/>
</dbReference>
<feature type="transmembrane region" description="Helical" evidence="1">
    <location>
        <begin position="88"/>
        <end position="109"/>
    </location>
</feature>
<feature type="transmembrane region" description="Helical" evidence="1">
    <location>
        <begin position="6"/>
        <end position="26"/>
    </location>
</feature>
<sequence>MWFWWFILVCDLLVPFTMLIAGRMMWKHCPKHINGVIGYRTRRSMKNIETWKFAHDYCGRLWWELGLWMIVPSVLVHIPFYHSDEDTIGNVSLILVIVQCIALVLSILLTEHALKKRFHDDGTRR</sequence>
<comment type="caution">
    <text evidence="2">The sequence shown here is derived from an EMBL/GenBank/DDBJ whole genome shotgun (WGS) entry which is preliminary data.</text>
</comment>
<accession>A0ABV1HNC3</accession>
<dbReference type="Pfam" id="PF13630">
    <property type="entry name" value="SdpI"/>
    <property type="match status" value="1"/>
</dbReference>
<proteinExistence type="predicted"/>
<feature type="transmembrane region" description="Helical" evidence="1">
    <location>
        <begin position="61"/>
        <end position="82"/>
    </location>
</feature>
<evidence type="ECO:0000313" key="2">
    <source>
        <dbReference type="EMBL" id="MEQ2563327.1"/>
    </source>
</evidence>
<dbReference type="InterPro" id="IPR025962">
    <property type="entry name" value="SdpI/YhfL"/>
</dbReference>
<organism evidence="2 3">
    <name type="scientific">Ventrimonas faecis</name>
    <dbReference type="NCBI Taxonomy" id="3133170"/>
    <lineage>
        <taxon>Bacteria</taxon>
        <taxon>Bacillati</taxon>
        <taxon>Bacillota</taxon>
        <taxon>Clostridia</taxon>
        <taxon>Lachnospirales</taxon>
        <taxon>Lachnospiraceae</taxon>
        <taxon>Ventrimonas</taxon>
    </lineage>
</organism>